<comment type="caution">
    <text evidence="1">The sequence shown here is derived from an EMBL/GenBank/DDBJ whole genome shotgun (WGS) entry which is preliminary data.</text>
</comment>
<gene>
    <name evidence="1" type="ORF">E5336_03745</name>
</gene>
<proteinExistence type="predicted"/>
<dbReference type="EMBL" id="SRYG01000005">
    <property type="protein sequence ID" value="TGY66649.1"/>
    <property type="molecule type" value="Genomic_DNA"/>
</dbReference>
<keyword evidence="2" id="KW-1185">Reference proteome</keyword>
<sequence>MKRTKKGILIVGILALAAGLVVVLSQKGKEDGTDAYDFWKETYEAVARKTKGASRYEETPWKVGAQDRKQAVEADYPDFFIGYMEDENGRQTETTLSMQHDGSSQEKKIELIYEVKEFAEENLKAEKEFKIESSDYLAKQFDTSYSVYEYLNGVFDRSETQEGYLHFNGNDVDYIELPLMKEAMEHFDKLTGKIEEEFGVAYDQTHFIDLPALCEDIAFSEEIPEEIQTLDYFSDVHYNARGYGIVTFLKVEDDFQTATYGTYDVTRQGYGFNYTMNLIPRAMENGFDLDTVSDIEKEMVYFDGGTAYIYPADWKDEEILADVRTGAENAVSVLSTQNKNYEDYETMVNG</sequence>
<accession>A0AC61R9C1</accession>
<protein>
    <submittedName>
        <fullName evidence="1">Uncharacterized protein</fullName>
    </submittedName>
</protein>
<dbReference type="Proteomes" id="UP000308836">
    <property type="component" value="Unassembled WGS sequence"/>
</dbReference>
<organism evidence="1 2">
    <name type="scientific">Dubosiella muris</name>
    <dbReference type="NCBI Taxonomy" id="3038133"/>
    <lineage>
        <taxon>Bacteria</taxon>
        <taxon>Bacillati</taxon>
        <taxon>Bacillota</taxon>
        <taxon>Erysipelotrichia</taxon>
        <taxon>Erysipelotrichales</taxon>
        <taxon>Erysipelotrichaceae</taxon>
        <taxon>Dubosiella</taxon>
    </lineage>
</organism>
<evidence type="ECO:0000313" key="1">
    <source>
        <dbReference type="EMBL" id="TGY66649.1"/>
    </source>
</evidence>
<evidence type="ECO:0000313" key="2">
    <source>
        <dbReference type="Proteomes" id="UP000308836"/>
    </source>
</evidence>
<reference evidence="1" key="1">
    <citation type="submission" date="2019-04" db="EMBL/GenBank/DDBJ databases">
        <title>Microbes associate with the intestines of laboratory mice.</title>
        <authorList>
            <person name="Navarre W."/>
            <person name="Wong E."/>
            <person name="Huang K."/>
            <person name="Tropini C."/>
            <person name="Ng K."/>
            <person name="Yu B."/>
        </authorList>
    </citation>
    <scope>NUCLEOTIDE SEQUENCE</scope>
    <source>
        <strain evidence="1">NM09_H32</strain>
    </source>
</reference>
<name>A0AC61R9C1_9FIRM</name>